<feature type="non-terminal residue" evidence="1">
    <location>
        <position position="1"/>
    </location>
</feature>
<sequence length="351" mass="39733">DYYPYGMLLPKRHGAVDDYRYGFNGMEIDNEVKGEGNSYDFGARMYDPRVGRWFAPDKFEVKYPFQSTYAFVSNNPMVFIDPDGNTDINIHLVRIYRDGKTAISLMKVEIEGQESKYFAVVAKDDGNLTKDGVYPGYLIRTVVMEKYRGYIKNGKYYGDGPETVERMQNVSAKMKIGDDRVPKAFQKGIETGMGNNGIRIYDDKIPYQELKSRTISKGGTRTFHAANNATQVFGCEGVGEYLTPLAGNHYLFGVGYSQSAIHTLLNTVLDIYETDITNDEATRLTITVETQISEIEPGQHWAEPLYKKLFPPRPKAVTLPLIIQAKGIKEIKTEIKVPEDFKIENNIENEG</sequence>
<protein>
    <submittedName>
        <fullName evidence="1">RHS repeat-associated core domain-containing protein</fullName>
    </submittedName>
</protein>
<dbReference type="InterPro" id="IPR050708">
    <property type="entry name" value="T6SS_VgrG/RHS"/>
</dbReference>
<organism evidence="1 2">
    <name type="scientific">Psychroserpens algicola</name>
    <dbReference type="NCBI Taxonomy" id="1719034"/>
    <lineage>
        <taxon>Bacteria</taxon>
        <taxon>Pseudomonadati</taxon>
        <taxon>Bacteroidota</taxon>
        <taxon>Flavobacteriia</taxon>
        <taxon>Flavobacteriales</taxon>
        <taxon>Flavobacteriaceae</taxon>
        <taxon>Psychroserpens</taxon>
    </lineage>
</organism>
<dbReference type="NCBIfam" id="TIGR03696">
    <property type="entry name" value="Rhs_assc_core"/>
    <property type="match status" value="1"/>
</dbReference>
<dbReference type="PANTHER" id="PTHR32305:SF15">
    <property type="entry name" value="PROTEIN RHSA-RELATED"/>
    <property type="match status" value="1"/>
</dbReference>
<name>A0ABT0HDR7_9FLAO</name>
<accession>A0ABT0HDR7</accession>
<dbReference type="RefSeq" id="WP_248413925.1">
    <property type="nucleotide sequence ID" value="NZ_JALPQF010000022.1"/>
</dbReference>
<evidence type="ECO:0000313" key="2">
    <source>
        <dbReference type="Proteomes" id="UP001203687"/>
    </source>
</evidence>
<evidence type="ECO:0000313" key="1">
    <source>
        <dbReference type="EMBL" id="MCK8482199.1"/>
    </source>
</evidence>
<keyword evidence="2" id="KW-1185">Reference proteome</keyword>
<dbReference type="PANTHER" id="PTHR32305">
    <property type="match status" value="1"/>
</dbReference>
<reference evidence="1" key="1">
    <citation type="submission" date="2022-04" db="EMBL/GenBank/DDBJ databases">
        <authorList>
            <person name="Ren T."/>
        </authorList>
    </citation>
    <scope>NUCLEOTIDE SEQUENCE</scope>
    <source>
        <strain evidence="1">F63249</strain>
    </source>
</reference>
<proteinExistence type="predicted"/>
<dbReference type="InterPro" id="IPR022385">
    <property type="entry name" value="Rhs_assc_core"/>
</dbReference>
<gene>
    <name evidence="1" type="ORF">MUY34_16330</name>
</gene>
<dbReference type="Proteomes" id="UP001203687">
    <property type="component" value="Unassembled WGS sequence"/>
</dbReference>
<dbReference type="EMBL" id="JALPQF010000022">
    <property type="protein sequence ID" value="MCK8482199.1"/>
    <property type="molecule type" value="Genomic_DNA"/>
</dbReference>
<dbReference type="Gene3D" id="2.180.10.10">
    <property type="entry name" value="RHS repeat-associated core"/>
    <property type="match status" value="1"/>
</dbReference>
<comment type="caution">
    <text evidence="1">The sequence shown here is derived from an EMBL/GenBank/DDBJ whole genome shotgun (WGS) entry which is preliminary data.</text>
</comment>